<organism evidence="1">
    <name type="scientific">Panicum hallii</name>
    <dbReference type="NCBI Taxonomy" id="206008"/>
    <lineage>
        <taxon>Eukaryota</taxon>
        <taxon>Viridiplantae</taxon>
        <taxon>Streptophyta</taxon>
        <taxon>Embryophyta</taxon>
        <taxon>Tracheophyta</taxon>
        <taxon>Spermatophyta</taxon>
        <taxon>Magnoliopsida</taxon>
        <taxon>Liliopsida</taxon>
        <taxon>Poales</taxon>
        <taxon>Poaceae</taxon>
        <taxon>PACMAD clade</taxon>
        <taxon>Panicoideae</taxon>
        <taxon>Panicodae</taxon>
        <taxon>Paniceae</taxon>
        <taxon>Panicinae</taxon>
        <taxon>Panicum</taxon>
        <taxon>Panicum sect. Panicum</taxon>
    </lineage>
</organism>
<dbReference type="Gramene" id="PAN05222">
    <property type="protein sequence ID" value="PAN05222"/>
    <property type="gene ID" value="PAHAL_1G122800"/>
</dbReference>
<proteinExistence type="predicted"/>
<sequence length="68" mass="7917">MTFTILLICIRSLTHHTFLNELQVCLTQAKILYFLISLLTWYNQLTKSCIINSSIISLDSEIGKNRVW</sequence>
<evidence type="ECO:0000313" key="1">
    <source>
        <dbReference type="EMBL" id="PAN05222.1"/>
    </source>
</evidence>
<accession>A0A2S3GNR1</accession>
<gene>
    <name evidence="1" type="ORF">PAHAL_1G122800</name>
</gene>
<name>A0A2S3GNR1_9POAL</name>
<dbReference type="AlphaFoldDB" id="A0A2S3GNR1"/>
<reference evidence="1" key="1">
    <citation type="submission" date="2018-04" db="EMBL/GenBank/DDBJ databases">
        <title>WGS assembly of Panicum hallii.</title>
        <authorList>
            <person name="Lovell J."/>
            <person name="Jenkins J."/>
            <person name="Lowry D."/>
            <person name="Mamidi S."/>
            <person name="Sreedasyam A."/>
            <person name="Weng X."/>
            <person name="Barry K."/>
            <person name="Bonette J."/>
            <person name="Campitelli B."/>
            <person name="Daum C."/>
            <person name="Gordon S."/>
            <person name="Gould B."/>
            <person name="Lipzen A."/>
            <person name="Macqueen A."/>
            <person name="Palacio-Mejia J."/>
            <person name="Plott C."/>
            <person name="Shakirov E."/>
            <person name="Shu S."/>
            <person name="Yoshinaga Y."/>
            <person name="Zane M."/>
            <person name="Rokhsar D."/>
            <person name="Grimwood J."/>
            <person name="Schmutz J."/>
            <person name="Juenger T."/>
        </authorList>
    </citation>
    <scope>NUCLEOTIDE SEQUENCE [LARGE SCALE GENOMIC DNA]</scope>
    <source>
        <strain evidence="1">FIL2</strain>
    </source>
</reference>
<protein>
    <submittedName>
        <fullName evidence="1">Uncharacterized protein</fullName>
    </submittedName>
</protein>
<dbReference type="Proteomes" id="UP000243499">
    <property type="component" value="Chromosome 1"/>
</dbReference>
<dbReference type="EMBL" id="CM008046">
    <property type="protein sequence ID" value="PAN05222.1"/>
    <property type="molecule type" value="Genomic_DNA"/>
</dbReference>